<dbReference type="PANTHER" id="PTHR11362">
    <property type="entry name" value="PHOSPHATIDYLETHANOLAMINE-BINDING PROTEIN"/>
    <property type="match status" value="1"/>
</dbReference>
<gene>
    <name evidence="2" type="ORF">M422DRAFT_196225</name>
</gene>
<evidence type="ECO:0000256" key="1">
    <source>
        <dbReference type="SAM" id="MobiDB-lite"/>
    </source>
</evidence>
<feature type="region of interest" description="Disordered" evidence="1">
    <location>
        <begin position="24"/>
        <end position="45"/>
    </location>
</feature>
<dbReference type="InterPro" id="IPR008914">
    <property type="entry name" value="PEBP"/>
</dbReference>
<dbReference type="InterPro" id="IPR035810">
    <property type="entry name" value="PEBP_euk"/>
</dbReference>
<dbReference type="SUPFAM" id="SSF49777">
    <property type="entry name" value="PEBP-like"/>
    <property type="match status" value="1"/>
</dbReference>
<dbReference type="InterPro" id="IPR036610">
    <property type="entry name" value="PEBP-like_sf"/>
</dbReference>
<keyword evidence="3" id="KW-1185">Reference proteome</keyword>
<evidence type="ECO:0000313" key="2">
    <source>
        <dbReference type="EMBL" id="KIJ23191.1"/>
    </source>
</evidence>
<proteinExistence type="predicted"/>
<dbReference type="PANTHER" id="PTHR11362:SF82">
    <property type="entry name" value="PHOSPHATIDYLETHANOLAMINE-BINDING PROTEIN 4"/>
    <property type="match status" value="1"/>
</dbReference>
<sequence length="382" mass="44650">MYSLSRPSSSSLISHSCSIYTRTISNSAPRASRAPRALREPRVPTWRPPIRSGEVKAFDEAVKYIKEDSAKLKGELGRYKVSLEVESKKKTPDEAKLEQLKEKVRILEIQSMINLPEVRYAFKRGRYPFRQPVYRYLTEKKWREEGILDLLMERIYQMHVVPDLLPELHPNVDMRIQFPRDGVHRAMNQRRNEKADFFIVEPGAFLTSDQTQTPPGIACTVFHADKRLYTLLMLDTDVPDEENQTFTTFLHWMQPNIELSADYRNIKVTNTGHTPYIPPHPQQGTSYHRYVLLLLPHANPTESLEIPTPTAEERVGFNLREFGDKWGLTLGQGGGAHMWREVWDENVSQIYREVLRVPEPTYKRPRQYDPYEEVENHRKYLV</sequence>
<dbReference type="CDD" id="cd00866">
    <property type="entry name" value="PEBP_euk"/>
    <property type="match status" value="1"/>
</dbReference>
<dbReference type="OrthoDB" id="2153661at2759"/>
<dbReference type="Gene3D" id="1.20.58.1180">
    <property type="match status" value="1"/>
</dbReference>
<evidence type="ECO:0008006" key="4">
    <source>
        <dbReference type="Google" id="ProtNLM"/>
    </source>
</evidence>
<name>A0A0C9UCJ3_SPHS4</name>
<dbReference type="AlphaFoldDB" id="A0A0C9UCJ3"/>
<reference evidence="2 3" key="1">
    <citation type="submission" date="2014-06" db="EMBL/GenBank/DDBJ databases">
        <title>Evolutionary Origins and Diversification of the Mycorrhizal Mutualists.</title>
        <authorList>
            <consortium name="DOE Joint Genome Institute"/>
            <consortium name="Mycorrhizal Genomics Consortium"/>
            <person name="Kohler A."/>
            <person name="Kuo A."/>
            <person name="Nagy L.G."/>
            <person name="Floudas D."/>
            <person name="Copeland A."/>
            <person name="Barry K.W."/>
            <person name="Cichocki N."/>
            <person name="Veneault-Fourrey C."/>
            <person name="LaButti K."/>
            <person name="Lindquist E.A."/>
            <person name="Lipzen A."/>
            <person name="Lundell T."/>
            <person name="Morin E."/>
            <person name="Murat C."/>
            <person name="Riley R."/>
            <person name="Ohm R."/>
            <person name="Sun H."/>
            <person name="Tunlid A."/>
            <person name="Henrissat B."/>
            <person name="Grigoriev I.V."/>
            <person name="Hibbett D.S."/>
            <person name="Martin F."/>
        </authorList>
    </citation>
    <scope>NUCLEOTIDE SEQUENCE [LARGE SCALE GENOMIC DNA]</scope>
    <source>
        <strain evidence="2 3">SS14</strain>
    </source>
</reference>
<dbReference type="EMBL" id="KN837766">
    <property type="protein sequence ID" value="KIJ23191.1"/>
    <property type="molecule type" value="Genomic_DNA"/>
</dbReference>
<dbReference type="Gene3D" id="3.90.280.10">
    <property type="entry name" value="PEBP-like"/>
    <property type="match status" value="1"/>
</dbReference>
<accession>A0A0C9UCJ3</accession>
<dbReference type="HOGENOM" id="CLU_035836_1_1_1"/>
<dbReference type="Pfam" id="PF01161">
    <property type="entry name" value="PBP"/>
    <property type="match status" value="1"/>
</dbReference>
<evidence type="ECO:0000313" key="3">
    <source>
        <dbReference type="Proteomes" id="UP000054279"/>
    </source>
</evidence>
<protein>
    <recommendedName>
        <fullName evidence="4">PEBP-like protein</fullName>
    </recommendedName>
</protein>
<organism evidence="2 3">
    <name type="scientific">Sphaerobolus stellatus (strain SS14)</name>
    <dbReference type="NCBI Taxonomy" id="990650"/>
    <lineage>
        <taxon>Eukaryota</taxon>
        <taxon>Fungi</taxon>
        <taxon>Dikarya</taxon>
        <taxon>Basidiomycota</taxon>
        <taxon>Agaricomycotina</taxon>
        <taxon>Agaricomycetes</taxon>
        <taxon>Phallomycetidae</taxon>
        <taxon>Geastrales</taxon>
        <taxon>Sphaerobolaceae</taxon>
        <taxon>Sphaerobolus</taxon>
    </lineage>
</organism>
<dbReference type="Proteomes" id="UP000054279">
    <property type="component" value="Unassembled WGS sequence"/>
</dbReference>
<feature type="compositionally biased region" description="Low complexity" evidence="1">
    <location>
        <begin position="25"/>
        <end position="35"/>
    </location>
</feature>